<name>A0A142EI34_9BACT</name>
<dbReference type="InterPro" id="IPR008969">
    <property type="entry name" value="CarboxyPept-like_regulatory"/>
</dbReference>
<gene>
    <name evidence="1" type="ORF">AO498_00175</name>
</gene>
<dbReference type="AlphaFoldDB" id="A0A142EI34"/>
<keyword evidence="2" id="KW-1185">Reference proteome</keyword>
<accession>A0A142EI34</accession>
<evidence type="ECO:0000313" key="2">
    <source>
        <dbReference type="Proteomes" id="UP000073816"/>
    </source>
</evidence>
<dbReference type="KEGG" id="alm:AO498_00175"/>
<evidence type="ECO:0000313" key="1">
    <source>
        <dbReference type="EMBL" id="AMQ54789.1"/>
    </source>
</evidence>
<reference evidence="1 2" key="2">
    <citation type="journal article" date="2016" name="Genome Announc.">
        <title>Complete Genome Sequence of Algoriphagus sp. Strain M8-2, Isolated from a Brackish Lake.</title>
        <authorList>
            <person name="Muraguchi Y."/>
            <person name="Kushimoto K."/>
            <person name="Ohtsubo Y."/>
            <person name="Suzuki T."/>
            <person name="Dohra H."/>
            <person name="Kimbara K."/>
            <person name="Shintani M."/>
        </authorList>
    </citation>
    <scope>NUCLEOTIDE SEQUENCE [LARGE SCALE GENOMIC DNA]</scope>
    <source>
        <strain evidence="1 2">M8-2</strain>
    </source>
</reference>
<reference evidence="2" key="1">
    <citation type="submission" date="2015-09" db="EMBL/GenBank/DDBJ databases">
        <title>Complete sequence of Algoriphagus sp. M8-2.</title>
        <authorList>
            <person name="Shintani M."/>
        </authorList>
    </citation>
    <scope>NUCLEOTIDE SEQUENCE [LARGE SCALE GENOMIC DNA]</scope>
    <source>
        <strain evidence="2">M8-2</strain>
    </source>
</reference>
<dbReference type="Proteomes" id="UP000073816">
    <property type="component" value="Chromosome"/>
</dbReference>
<sequence length="147" mass="17096">MEFIWGKEKMRKIDHLVVLFLAFLFNGCQEFIHDSFDTFSGRLVNESGQPISGVELVLTQELDFTDFQNPVSISSIYTVRTDLSGRFRFVVPSKNFNNFYYLQIKPPYRFEIDFNGEKNFRNYTEVFSSERDAFGVVSLGDLTAVEK</sequence>
<dbReference type="PATRIC" id="fig|1727163.4.peg.38"/>
<dbReference type="STRING" id="1727163.AO498_00175"/>
<protein>
    <recommendedName>
        <fullName evidence="3">Carboxypeptidase regulatory-like domain-containing protein</fullName>
    </recommendedName>
</protein>
<dbReference type="EMBL" id="CP012836">
    <property type="protein sequence ID" value="AMQ54789.1"/>
    <property type="molecule type" value="Genomic_DNA"/>
</dbReference>
<dbReference type="SUPFAM" id="SSF49464">
    <property type="entry name" value="Carboxypeptidase regulatory domain-like"/>
    <property type="match status" value="1"/>
</dbReference>
<evidence type="ECO:0008006" key="3">
    <source>
        <dbReference type="Google" id="ProtNLM"/>
    </source>
</evidence>
<proteinExistence type="predicted"/>
<organism evidence="1 2">
    <name type="scientific">Algoriphagus sanaruensis</name>
    <dbReference type="NCBI Taxonomy" id="1727163"/>
    <lineage>
        <taxon>Bacteria</taxon>
        <taxon>Pseudomonadati</taxon>
        <taxon>Bacteroidota</taxon>
        <taxon>Cytophagia</taxon>
        <taxon>Cytophagales</taxon>
        <taxon>Cyclobacteriaceae</taxon>
        <taxon>Algoriphagus</taxon>
    </lineage>
</organism>